<reference evidence="1 2" key="1">
    <citation type="journal article" date="2017" name="Genome Announc.">
        <title>Complete Genome Sequence of Burkholderia stabilis FERMP-21014.</title>
        <authorList>
            <person name="Konishi K."/>
            <person name="Kumagai T."/>
            <person name="Sakasegawa S."/>
            <person name="Tamura T."/>
        </authorList>
    </citation>
    <scope>NUCLEOTIDE SEQUENCE [LARGE SCALE GENOMIC DNA]</scope>
    <source>
        <strain evidence="1 2">FERMP-21014</strain>
    </source>
</reference>
<evidence type="ECO:0000313" key="2">
    <source>
        <dbReference type="Proteomes" id="UP000218432"/>
    </source>
</evidence>
<dbReference type="AlphaFoldDB" id="A0A1Y1C0X0"/>
<sequence length="30" mass="3305">MPIPSDEIRSSLHAVSPILVDAPERKPMSM</sequence>
<protein>
    <submittedName>
        <fullName evidence="1">Uncharacterized protein</fullName>
    </submittedName>
</protein>
<organism evidence="1 2">
    <name type="scientific">Burkholderia stabilis</name>
    <dbReference type="NCBI Taxonomy" id="95485"/>
    <lineage>
        <taxon>Bacteria</taxon>
        <taxon>Pseudomonadati</taxon>
        <taxon>Pseudomonadota</taxon>
        <taxon>Betaproteobacteria</taxon>
        <taxon>Burkholderiales</taxon>
        <taxon>Burkholderiaceae</taxon>
        <taxon>Burkholderia</taxon>
        <taxon>Burkholderia cepacia complex</taxon>
    </lineage>
</organism>
<accession>A0A1Y1C0X0</accession>
<evidence type="ECO:0000313" key="1">
    <source>
        <dbReference type="EMBL" id="BAX63667.1"/>
    </source>
</evidence>
<dbReference type="EMBL" id="AP018113">
    <property type="protein sequence ID" value="BAX63667.1"/>
    <property type="molecule type" value="Genomic_DNA"/>
</dbReference>
<name>A0A1Y1C0X0_9BURK</name>
<dbReference type="Proteomes" id="UP000218432">
    <property type="component" value="Chromosome 3"/>
</dbReference>
<gene>
    <name evidence="1" type="ORF">BSFP_065400</name>
</gene>
<proteinExistence type="predicted"/>